<reference evidence="1 2" key="1">
    <citation type="submission" date="2020-10" db="EMBL/GenBank/DDBJ databases">
        <title>Draft genome and description of Brachybacterium epidermidis sp nov.</title>
        <authorList>
            <person name="Boxberger M."/>
            <person name="La Scola B."/>
        </authorList>
    </citation>
    <scope>NUCLEOTIDE SEQUENCE [LARGE SCALE GENOMIC DNA]</scope>
    <source>
        <strain evidence="1 2">Marseille-Q2903</strain>
    </source>
</reference>
<gene>
    <name evidence="1" type="ORF">IOE58_10835</name>
</gene>
<organism evidence="1 2">
    <name type="scientific">Brachybacterium epidermidis</name>
    <dbReference type="NCBI Taxonomy" id="2781983"/>
    <lineage>
        <taxon>Bacteria</taxon>
        <taxon>Bacillati</taxon>
        <taxon>Actinomycetota</taxon>
        <taxon>Actinomycetes</taxon>
        <taxon>Micrococcales</taxon>
        <taxon>Dermabacteraceae</taxon>
        <taxon>Brachybacterium</taxon>
    </lineage>
</organism>
<sequence>MDRDRGAVLQVGGSAQPVGATTLAEPPIMILPGRSTPLLRRCTALATRARVDLLVTSRPADCAELSEVLAELAAWEGGQLIDPDPTMLALAAAALQDLAERLDEPHLLSMGDTISAALGVLRGALS</sequence>
<dbReference type="RefSeq" id="WP_193866396.1">
    <property type="nucleotide sequence ID" value="NZ_JADEYR010000012.1"/>
</dbReference>
<keyword evidence="2" id="KW-1185">Reference proteome</keyword>
<comment type="caution">
    <text evidence="1">The sequence shown here is derived from an EMBL/GenBank/DDBJ whole genome shotgun (WGS) entry which is preliminary data.</text>
</comment>
<dbReference type="Proteomes" id="UP000644727">
    <property type="component" value="Unassembled WGS sequence"/>
</dbReference>
<protein>
    <submittedName>
        <fullName evidence="1">Uncharacterized protein</fullName>
    </submittedName>
</protein>
<evidence type="ECO:0000313" key="1">
    <source>
        <dbReference type="EMBL" id="MBE9404656.1"/>
    </source>
</evidence>
<proteinExistence type="predicted"/>
<accession>A0ABR9W2J4</accession>
<evidence type="ECO:0000313" key="2">
    <source>
        <dbReference type="Proteomes" id="UP000644727"/>
    </source>
</evidence>
<name>A0ABR9W2J4_9MICO</name>
<dbReference type="EMBL" id="JADEYR010000012">
    <property type="protein sequence ID" value="MBE9404656.1"/>
    <property type="molecule type" value="Genomic_DNA"/>
</dbReference>